<reference evidence="5 6" key="1">
    <citation type="submission" date="2017-08" db="EMBL/GenBank/DDBJ databases">
        <title>Identification and genetic characteristics of simultaneous BTEX- and naphthalene-degrading Paraburkholderia sp. BN5 isolated from petroleum-contaminated soil.</title>
        <authorList>
            <person name="Lee Y."/>
            <person name="Jeon C.O."/>
        </authorList>
    </citation>
    <scope>NUCLEOTIDE SEQUENCE [LARGE SCALE GENOMIC DNA]</scope>
    <source>
        <strain evidence="5 6">BN5</strain>
    </source>
</reference>
<dbReference type="GO" id="GO:0050660">
    <property type="term" value="F:flavin adenine dinucleotide binding"/>
    <property type="evidence" value="ECO:0007669"/>
    <property type="project" value="TreeGrafter"/>
</dbReference>
<dbReference type="GO" id="GO:0003984">
    <property type="term" value="F:acetolactate synthase activity"/>
    <property type="evidence" value="ECO:0007669"/>
    <property type="project" value="TreeGrafter"/>
</dbReference>
<dbReference type="InterPro" id="IPR045229">
    <property type="entry name" value="TPP_enz"/>
</dbReference>
<feature type="domain" description="Thiamine pyrophosphate enzyme TPP-binding" evidence="3">
    <location>
        <begin position="383"/>
        <end position="512"/>
    </location>
</feature>
<keyword evidence="2" id="KW-0786">Thiamine pyrophosphate</keyword>
<dbReference type="InterPro" id="IPR029061">
    <property type="entry name" value="THDP-binding"/>
</dbReference>
<dbReference type="EMBL" id="CP022989">
    <property type="protein sequence ID" value="ASV98798.1"/>
    <property type="molecule type" value="Genomic_DNA"/>
</dbReference>
<gene>
    <name evidence="5" type="ORF">CJU94_11860</name>
</gene>
<organism evidence="5 6">
    <name type="scientific">Paraburkholderia aromaticivorans</name>
    <dbReference type="NCBI Taxonomy" id="2026199"/>
    <lineage>
        <taxon>Bacteria</taxon>
        <taxon>Pseudomonadati</taxon>
        <taxon>Pseudomonadota</taxon>
        <taxon>Betaproteobacteria</taxon>
        <taxon>Burkholderiales</taxon>
        <taxon>Burkholderiaceae</taxon>
        <taxon>Paraburkholderia</taxon>
    </lineage>
</organism>
<dbReference type="NCBIfam" id="NF005760">
    <property type="entry name" value="PRK07586.1"/>
    <property type="match status" value="1"/>
</dbReference>
<feature type="domain" description="Thiamine pyrophosphate enzyme N-terminal TPP-binding" evidence="4">
    <location>
        <begin position="1"/>
        <end position="106"/>
    </location>
</feature>
<dbReference type="SUPFAM" id="SSF52467">
    <property type="entry name" value="DHS-like NAD/FAD-binding domain"/>
    <property type="match status" value="1"/>
</dbReference>
<sequence>MNGAESLLKSLVASDVEVCFGNPGTSEMHFVAALDAVKEMRPVLGLQENVVTGAADGYARMAGKPAATLLHLGPGLANGLSNLHNARRASSPIVNIVGDHASSHARYDAPLASDIAGFARPVSDWVHSSTSARSVGADAARAVAAARSAPGQIATLILPADTAWDAAESVAAPLPLLPRMHADGSTIDRVASALKRGVKTVLLMRGAALLGDALTAAGKIAAKTGARLVCDTFAPRLERGEDRVPVERLPYFGEHAAEFLAGTELLILVGARPPVSFFAYPDKPGWLTPEGCEITVLTHPHEDSAAALSALMEAVDARGAQARVTRREAIALSLDGALDAKSIAQIVAMHLPVNSIVADEGISSTLPHYEILNNAASHDFLNLTGGAIGSMMAVSTGAGIASPDRKIVTLVGDGSAMYTVQSLWTQARENLDIVTVVFANRGYKVLNNELLRVGAASNGPGAAAMLDLGRPALDWASIGQGLGVPAFRARSRRAFEEAFAAAMAQRGPRLIEAVIE</sequence>
<evidence type="ECO:0000313" key="5">
    <source>
        <dbReference type="EMBL" id="ASV98798.1"/>
    </source>
</evidence>
<dbReference type="OrthoDB" id="2254214at2"/>
<dbReference type="GO" id="GO:0030976">
    <property type="term" value="F:thiamine pyrophosphate binding"/>
    <property type="evidence" value="ECO:0007669"/>
    <property type="project" value="InterPro"/>
</dbReference>
<dbReference type="Gene3D" id="3.40.50.1220">
    <property type="entry name" value="TPP-binding domain"/>
    <property type="match status" value="1"/>
</dbReference>
<proteinExistence type="inferred from homology"/>
<dbReference type="Gene3D" id="3.40.50.970">
    <property type="match status" value="2"/>
</dbReference>
<dbReference type="KEGG" id="parb:CJU94_11860"/>
<dbReference type="Proteomes" id="UP000215158">
    <property type="component" value="Chromosome 1"/>
</dbReference>
<dbReference type="AlphaFoldDB" id="A0A248VII5"/>
<dbReference type="CDD" id="cd07035">
    <property type="entry name" value="TPP_PYR_POX_like"/>
    <property type="match status" value="1"/>
</dbReference>
<evidence type="ECO:0000313" key="6">
    <source>
        <dbReference type="Proteomes" id="UP000215158"/>
    </source>
</evidence>
<dbReference type="Pfam" id="PF02776">
    <property type="entry name" value="TPP_enzyme_N"/>
    <property type="match status" value="1"/>
</dbReference>
<dbReference type="InterPro" id="IPR012001">
    <property type="entry name" value="Thiamin_PyroP_enz_TPP-bd_dom"/>
</dbReference>
<protein>
    <submittedName>
        <fullName evidence="5">Acetolactate synthase large subunit</fullName>
    </submittedName>
</protein>
<dbReference type="SUPFAM" id="SSF52518">
    <property type="entry name" value="Thiamin diphosphate-binding fold (THDP-binding)"/>
    <property type="match status" value="2"/>
</dbReference>
<dbReference type="InterPro" id="IPR029035">
    <property type="entry name" value="DHS-like_NAD/FAD-binding_dom"/>
</dbReference>
<dbReference type="PANTHER" id="PTHR18968">
    <property type="entry name" value="THIAMINE PYROPHOSPHATE ENZYMES"/>
    <property type="match status" value="1"/>
</dbReference>
<evidence type="ECO:0000259" key="3">
    <source>
        <dbReference type="Pfam" id="PF02775"/>
    </source>
</evidence>
<dbReference type="RefSeq" id="WP_095418850.1">
    <property type="nucleotide sequence ID" value="NZ_CP022989.1"/>
</dbReference>
<accession>A0A248VII5</accession>
<name>A0A248VII5_9BURK</name>
<evidence type="ECO:0000259" key="4">
    <source>
        <dbReference type="Pfam" id="PF02776"/>
    </source>
</evidence>
<dbReference type="GO" id="GO:0044281">
    <property type="term" value="P:small molecule metabolic process"/>
    <property type="evidence" value="ECO:0007669"/>
    <property type="project" value="UniProtKB-ARBA"/>
</dbReference>
<evidence type="ECO:0000256" key="2">
    <source>
        <dbReference type="ARBA" id="ARBA00023052"/>
    </source>
</evidence>
<keyword evidence="6" id="KW-1185">Reference proteome</keyword>
<dbReference type="Pfam" id="PF02775">
    <property type="entry name" value="TPP_enzyme_C"/>
    <property type="match status" value="1"/>
</dbReference>
<evidence type="ECO:0000256" key="1">
    <source>
        <dbReference type="ARBA" id="ARBA00007812"/>
    </source>
</evidence>
<dbReference type="PANTHER" id="PTHR18968:SF86">
    <property type="entry name" value="ACETOLACTATE SYNTHASE LARGE SUBUNIT ILVX-RELATED"/>
    <property type="match status" value="1"/>
</dbReference>
<dbReference type="CDD" id="cd02002">
    <property type="entry name" value="TPP_BFDC"/>
    <property type="match status" value="1"/>
</dbReference>
<dbReference type="InterPro" id="IPR011766">
    <property type="entry name" value="TPP_enzyme_TPP-bd"/>
</dbReference>
<comment type="similarity">
    <text evidence="1">Belongs to the TPP enzyme family.</text>
</comment>